<feature type="region of interest" description="Disordered" evidence="1">
    <location>
        <begin position="1"/>
        <end position="20"/>
    </location>
</feature>
<sequence length="133" mass="15289">MSWAYDNLTPEQQRVIDKDRQELDEKARRFREQNEAERQNQKNMEKNKALGENAIAIEQVLGANCSTEMENFVKVSLDVNITNIADTELPPFCSTYLNYSTCVVNNFENDIAMADQVMRPTRDQGWSDSGYPS</sequence>
<dbReference type="WBParaSite" id="jg15513">
    <property type="protein sequence ID" value="jg15513"/>
    <property type="gene ID" value="jg15513"/>
</dbReference>
<evidence type="ECO:0000313" key="2">
    <source>
        <dbReference type="Proteomes" id="UP000887574"/>
    </source>
</evidence>
<organism evidence="2 3">
    <name type="scientific">Ditylenchus dipsaci</name>
    <dbReference type="NCBI Taxonomy" id="166011"/>
    <lineage>
        <taxon>Eukaryota</taxon>
        <taxon>Metazoa</taxon>
        <taxon>Ecdysozoa</taxon>
        <taxon>Nematoda</taxon>
        <taxon>Chromadorea</taxon>
        <taxon>Rhabditida</taxon>
        <taxon>Tylenchina</taxon>
        <taxon>Tylenchomorpha</taxon>
        <taxon>Sphaerularioidea</taxon>
        <taxon>Anguinidae</taxon>
        <taxon>Anguininae</taxon>
        <taxon>Ditylenchus</taxon>
    </lineage>
</organism>
<evidence type="ECO:0000313" key="3">
    <source>
        <dbReference type="WBParaSite" id="jg15513"/>
    </source>
</evidence>
<reference evidence="3" key="1">
    <citation type="submission" date="2022-11" db="UniProtKB">
        <authorList>
            <consortium name="WormBaseParasite"/>
        </authorList>
    </citation>
    <scope>IDENTIFICATION</scope>
</reference>
<name>A0A915D4K7_9BILA</name>
<dbReference type="AlphaFoldDB" id="A0A915D4K7"/>
<proteinExistence type="predicted"/>
<accession>A0A915D4K7</accession>
<dbReference type="Proteomes" id="UP000887574">
    <property type="component" value="Unplaced"/>
</dbReference>
<evidence type="ECO:0000256" key="1">
    <source>
        <dbReference type="SAM" id="MobiDB-lite"/>
    </source>
</evidence>
<protein>
    <submittedName>
        <fullName evidence="3">Uncharacterized protein</fullName>
    </submittedName>
</protein>
<keyword evidence="2" id="KW-1185">Reference proteome</keyword>